<dbReference type="Proteomes" id="UP000475214">
    <property type="component" value="Unassembled WGS sequence"/>
</dbReference>
<protein>
    <recommendedName>
        <fullName evidence="2">DJ-1/PfpI domain-containing protein</fullName>
    </recommendedName>
</protein>
<gene>
    <name evidence="3" type="ORF">G1H10_21990</name>
</gene>
<evidence type="ECO:0000313" key="3">
    <source>
        <dbReference type="EMBL" id="NEE02839.1"/>
    </source>
</evidence>
<dbReference type="Gene3D" id="3.40.50.880">
    <property type="match status" value="1"/>
</dbReference>
<name>A0A6L9SCV4_9ACTN</name>
<dbReference type="Pfam" id="PF01965">
    <property type="entry name" value="DJ-1_PfpI"/>
    <property type="match status" value="1"/>
</dbReference>
<dbReference type="AlphaFoldDB" id="A0A6L9SCV4"/>
<dbReference type="RefSeq" id="WP_163741778.1">
    <property type="nucleotide sequence ID" value="NZ_JAAGOA010000017.1"/>
</dbReference>
<dbReference type="SUPFAM" id="SSF52317">
    <property type="entry name" value="Class I glutamine amidotransferase-like"/>
    <property type="match status" value="1"/>
</dbReference>
<sequence length="250" mass="26843">MPDGSTTAIVVYHGVSVDEAEAFRFVLSHLPGCRTVTAGTVRGTLTGVGGTETAEVALSEVYDPEIVAVPGGIACHRRTEIADWLRGISPRWMLASSTGSTLLAAADLLRDAPVAGHWLAGPILERYGAHASRVPVIVDGPIITCSGHVTAFRAALVVAEFYGGKELVTRIRADAAAARAGSAPSSTRTVWQRLRYAFLRRDRPPSPVRTPPREPLQDVEILDLGRVTPPQHPRSAHERPPHRDRPPKAP</sequence>
<dbReference type="PANTHER" id="PTHR43130:SF2">
    <property type="entry name" value="DJ-1_PFPI DOMAIN-CONTAINING PROTEIN"/>
    <property type="match status" value="1"/>
</dbReference>
<feature type="region of interest" description="Disordered" evidence="1">
    <location>
        <begin position="202"/>
        <end position="250"/>
    </location>
</feature>
<evidence type="ECO:0000313" key="4">
    <source>
        <dbReference type="Proteomes" id="UP000475214"/>
    </source>
</evidence>
<reference evidence="3 4" key="1">
    <citation type="submission" date="2020-02" db="EMBL/GenBank/DDBJ databases">
        <authorList>
            <person name="Li X.-J."/>
            <person name="Han X.-M."/>
        </authorList>
    </citation>
    <scope>NUCLEOTIDE SEQUENCE [LARGE SCALE GENOMIC DNA]</scope>
    <source>
        <strain evidence="3 4">CCTCC AB 2017055</strain>
    </source>
</reference>
<dbReference type="GO" id="GO:0006355">
    <property type="term" value="P:regulation of DNA-templated transcription"/>
    <property type="evidence" value="ECO:0007669"/>
    <property type="project" value="TreeGrafter"/>
</dbReference>
<organism evidence="3 4">
    <name type="scientific">Phytoactinopolyspora halotolerans</name>
    <dbReference type="NCBI Taxonomy" id="1981512"/>
    <lineage>
        <taxon>Bacteria</taxon>
        <taxon>Bacillati</taxon>
        <taxon>Actinomycetota</taxon>
        <taxon>Actinomycetes</taxon>
        <taxon>Jiangellales</taxon>
        <taxon>Jiangellaceae</taxon>
        <taxon>Phytoactinopolyspora</taxon>
    </lineage>
</organism>
<dbReference type="InterPro" id="IPR052158">
    <property type="entry name" value="INH-QAR"/>
</dbReference>
<dbReference type="InterPro" id="IPR029062">
    <property type="entry name" value="Class_I_gatase-like"/>
</dbReference>
<proteinExistence type="predicted"/>
<feature type="compositionally biased region" description="Basic and acidic residues" evidence="1">
    <location>
        <begin position="235"/>
        <end position="250"/>
    </location>
</feature>
<dbReference type="PANTHER" id="PTHR43130">
    <property type="entry name" value="ARAC-FAMILY TRANSCRIPTIONAL REGULATOR"/>
    <property type="match status" value="1"/>
</dbReference>
<evidence type="ECO:0000259" key="2">
    <source>
        <dbReference type="Pfam" id="PF01965"/>
    </source>
</evidence>
<dbReference type="EMBL" id="JAAGOA010000017">
    <property type="protein sequence ID" value="NEE02839.1"/>
    <property type="molecule type" value="Genomic_DNA"/>
</dbReference>
<evidence type="ECO:0000256" key="1">
    <source>
        <dbReference type="SAM" id="MobiDB-lite"/>
    </source>
</evidence>
<feature type="domain" description="DJ-1/PfpI" evidence="2">
    <location>
        <begin position="31"/>
        <end position="157"/>
    </location>
</feature>
<accession>A0A6L9SCV4</accession>
<comment type="caution">
    <text evidence="3">The sequence shown here is derived from an EMBL/GenBank/DDBJ whole genome shotgun (WGS) entry which is preliminary data.</text>
</comment>
<dbReference type="InterPro" id="IPR002818">
    <property type="entry name" value="DJ-1/PfpI"/>
</dbReference>
<keyword evidence="4" id="KW-1185">Reference proteome</keyword>